<comment type="caution">
    <text evidence="3">The sequence shown here is derived from an EMBL/GenBank/DDBJ whole genome shotgun (WGS) entry which is preliminary data.</text>
</comment>
<evidence type="ECO:0000256" key="2">
    <source>
        <dbReference type="SAM" id="SignalP"/>
    </source>
</evidence>
<dbReference type="GeneID" id="69812987"/>
<evidence type="ECO:0000256" key="1">
    <source>
        <dbReference type="SAM" id="MobiDB-lite"/>
    </source>
</evidence>
<proteinExistence type="predicted"/>
<protein>
    <recommendedName>
        <fullName evidence="7">Lipoprotein</fullName>
    </recommendedName>
</protein>
<feature type="region of interest" description="Disordered" evidence="1">
    <location>
        <begin position="29"/>
        <end position="60"/>
    </location>
</feature>
<accession>A0AAP6EJQ4</accession>
<name>A0AAP6EJQ4_9ACTN</name>
<reference evidence="3 5" key="1">
    <citation type="journal article" date="2023" name="Microb. Genom.">
        <title>Mesoterricola silvestris gen. nov., sp. nov., Mesoterricola sediminis sp. nov., Geothrix oryzae sp. nov., Geothrix edaphica sp. nov., Geothrix rubra sp. nov., and Geothrix limicola sp. nov., six novel members of Acidobacteriota isolated from soils.</title>
        <authorList>
            <person name="Weisberg A.J."/>
            <person name="Pearce E."/>
            <person name="Kramer C.G."/>
            <person name="Chang J.H."/>
            <person name="Clarke C.R."/>
        </authorList>
    </citation>
    <scope>NUCLEOTIDE SEQUENCE</scope>
    <source>
        <strain evidence="4 5">NB05-1H</strain>
        <strain evidence="3">NRRL_B-16521</strain>
    </source>
</reference>
<keyword evidence="2" id="KW-0732">Signal</keyword>
<evidence type="ECO:0000313" key="4">
    <source>
        <dbReference type="EMBL" id="MDX3023276.1"/>
    </source>
</evidence>
<dbReference type="Proteomes" id="UP001282288">
    <property type="component" value="Unassembled WGS sequence"/>
</dbReference>
<feature type="chain" id="PRO_5042958609" description="Lipoprotein" evidence="2">
    <location>
        <begin position="30"/>
        <end position="332"/>
    </location>
</feature>
<evidence type="ECO:0000313" key="5">
    <source>
        <dbReference type="Proteomes" id="UP001272987"/>
    </source>
</evidence>
<dbReference type="RefSeq" id="WP_010357054.1">
    <property type="nucleotide sequence ID" value="NZ_BCMK01000012.1"/>
</dbReference>
<evidence type="ECO:0000313" key="3">
    <source>
        <dbReference type="EMBL" id="MDX2964775.1"/>
    </source>
</evidence>
<keyword evidence="5" id="KW-1185">Reference proteome</keyword>
<sequence length="332" mass="35810">MNVHAGWYRSLLAAVAVAAVLSGCTSGTADESGVHDDAARSPAPYSPPETPQVPDLPKKPCPPDDVIYTEAWGLASHDPRAMASVTAKVCAGNYVAIESLFPGDPYHTYDLGIVRDGKISLSVPGNKANPWQRQMVTCLNKDLGMAPKVIQEFFGCYRWGSGEPSPQQAAVARTVKDWFTAVGSLEAGPRYRSSSQALCDLYASGAQWEFTDAIAESGVVWPEYDCPAYMVTFIMANRWVGPRQKALLRATVDAHRVQVSGDRAAVVREAYSVNPVDPAGGLHGNEQAACRDTYTEDAIIFLVRVGDAWKIRDLRSGSRGIAYVGCKDGRPA</sequence>
<evidence type="ECO:0000313" key="6">
    <source>
        <dbReference type="Proteomes" id="UP001282288"/>
    </source>
</evidence>
<evidence type="ECO:0008006" key="7">
    <source>
        <dbReference type="Google" id="ProtNLM"/>
    </source>
</evidence>
<organism evidence="3 6">
    <name type="scientific">Streptomyces acidiscabies</name>
    <dbReference type="NCBI Taxonomy" id="42234"/>
    <lineage>
        <taxon>Bacteria</taxon>
        <taxon>Bacillati</taxon>
        <taxon>Actinomycetota</taxon>
        <taxon>Actinomycetes</taxon>
        <taxon>Kitasatosporales</taxon>
        <taxon>Streptomycetaceae</taxon>
        <taxon>Streptomyces</taxon>
    </lineage>
</organism>
<feature type="signal peptide" evidence="2">
    <location>
        <begin position="1"/>
        <end position="29"/>
    </location>
</feature>
<dbReference type="Proteomes" id="UP001272987">
    <property type="component" value="Unassembled WGS sequence"/>
</dbReference>
<dbReference type="AlphaFoldDB" id="A0AAP6EJQ4"/>
<gene>
    <name evidence="3" type="ORF">PV399_34390</name>
    <name evidence="4" type="ORF">PV666_36170</name>
</gene>
<dbReference type="EMBL" id="JARAWP010000026">
    <property type="protein sequence ID" value="MDX3023276.1"/>
    <property type="molecule type" value="Genomic_DNA"/>
</dbReference>
<dbReference type="EMBL" id="JARAWC010000034">
    <property type="protein sequence ID" value="MDX2964775.1"/>
    <property type="molecule type" value="Genomic_DNA"/>
</dbReference>